<evidence type="ECO:0000259" key="6">
    <source>
        <dbReference type="PROSITE" id="PS50222"/>
    </source>
</evidence>
<proteinExistence type="predicted"/>
<keyword evidence="4" id="KW-0106">Calcium</keyword>
<dbReference type="SUPFAM" id="SSF47473">
    <property type="entry name" value="EF-hand"/>
    <property type="match status" value="1"/>
</dbReference>
<evidence type="ECO:0000313" key="7">
    <source>
        <dbReference type="EMBL" id="ESO92370.1"/>
    </source>
</evidence>
<dbReference type="PROSITE" id="PS50222">
    <property type="entry name" value="EF_HAND_2"/>
    <property type="match status" value="1"/>
</dbReference>
<dbReference type="PANTHER" id="PTHR46819">
    <property type="entry name" value="EF-HAND CALCIUM-BINDING DOMAIN-CONTAINING PROTEIN 7"/>
    <property type="match status" value="1"/>
</dbReference>
<dbReference type="GO" id="GO:0098797">
    <property type="term" value="C:plasma membrane protein complex"/>
    <property type="evidence" value="ECO:0007669"/>
    <property type="project" value="TreeGrafter"/>
</dbReference>
<dbReference type="Gene3D" id="1.10.238.10">
    <property type="entry name" value="EF-hand"/>
    <property type="match status" value="1"/>
</dbReference>
<gene>
    <name evidence="7" type="ORF">LOTGIDRAFT_216859</name>
</gene>
<dbReference type="Proteomes" id="UP000030746">
    <property type="component" value="Unassembled WGS sequence"/>
</dbReference>
<dbReference type="InterPro" id="IPR052266">
    <property type="entry name" value="Miro-EF-hand_domain"/>
</dbReference>
<accession>V4ABD4</accession>
<evidence type="ECO:0000256" key="1">
    <source>
        <dbReference type="ARBA" id="ARBA00004370"/>
    </source>
</evidence>
<dbReference type="GO" id="GO:0005509">
    <property type="term" value="F:calcium ion binding"/>
    <property type="evidence" value="ECO:0007669"/>
    <property type="project" value="InterPro"/>
</dbReference>
<sequence>MLKEWTHSESKGCFFNDADDGMISHKYTLTLPEASNVWITIQPIKIGDSASSSHYPVDTALFILKNRKLVTFSEQRDVKGKYGVRCDLDAGKYTIMPFTTGCRLKPKSHRRQEEAQLVNVTRDNQVVITKAFRKALEDAFQMSDLDGNDLLSREEFNLFNLRTSGEEVADDEWNVVEENVELRDGEITKKGFIRLNEMEAEDNNGETDDLWVTLTSLGFNKSLQLEQACPYRIDVYTDECDDADFKVSGLERVGDNLQEALVESVIAKGESSQSKDKKDVTLYTYIGDGRATIVAENKSRSTVKVTVDCSSSKNCISDQSSLETTVTIPGHSSVVAMHLLPEDDRSEWSVKCE</sequence>
<dbReference type="CTD" id="20246664"/>
<evidence type="ECO:0000313" key="8">
    <source>
        <dbReference type="Proteomes" id="UP000030746"/>
    </source>
</evidence>
<dbReference type="InterPro" id="IPR018247">
    <property type="entry name" value="EF_Hand_1_Ca_BS"/>
</dbReference>
<dbReference type="GO" id="GO:1903569">
    <property type="term" value="P:positive regulation of protein localization to ciliary membrane"/>
    <property type="evidence" value="ECO:0007669"/>
    <property type="project" value="TreeGrafter"/>
</dbReference>
<dbReference type="STRING" id="225164.V4ABD4"/>
<keyword evidence="5" id="KW-0472">Membrane</keyword>
<dbReference type="KEGG" id="lgi:LOTGIDRAFT_216859"/>
<dbReference type="HOGENOM" id="CLU_031520_0_0_1"/>
<name>V4ABD4_LOTGI</name>
<dbReference type="InterPro" id="IPR002048">
    <property type="entry name" value="EF_hand_dom"/>
</dbReference>
<keyword evidence="8" id="KW-1185">Reference proteome</keyword>
<dbReference type="EMBL" id="KB202094">
    <property type="protein sequence ID" value="ESO92370.1"/>
    <property type="molecule type" value="Genomic_DNA"/>
</dbReference>
<evidence type="ECO:0000256" key="3">
    <source>
        <dbReference type="ARBA" id="ARBA00022737"/>
    </source>
</evidence>
<comment type="subcellular location">
    <subcellularLocation>
        <location evidence="1">Membrane</location>
    </subcellularLocation>
</comment>
<feature type="domain" description="EF-hand" evidence="6">
    <location>
        <begin position="131"/>
        <end position="166"/>
    </location>
</feature>
<organism evidence="7 8">
    <name type="scientific">Lottia gigantea</name>
    <name type="common">Giant owl limpet</name>
    <dbReference type="NCBI Taxonomy" id="225164"/>
    <lineage>
        <taxon>Eukaryota</taxon>
        <taxon>Metazoa</taxon>
        <taxon>Spiralia</taxon>
        <taxon>Lophotrochozoa</taxon>
        <taxon>Mollusca</taxon>
        <taxon>Gastropoda</taxon>
        <taxon>Patellogastropoda</taxon>
        <taxon>Lottioidea</taxon>
        <taxon>Lottiidae</taxon>
        <taxon>Lottia</taxon>
    </lineage>
</organism>
<dbReference type="PROSITE" id="PS00018">
    <property type="entry name" value="EF_HAND_1"/>
    <property type="match status" value="1"/>
</dbReference>
<dbReference type="GO" id="GO:0060170">
    <property type="term" value="C:ciliary membrane"/>
    <property type="evidence" value="ECO:0007669"/>
    <property type="project" value="TreeGrafter"/>
</dbReference>
<evidence type="ECO:0000256" key="2">
    <source>
        <dbReference type="ARBA" id="ARBA00022723"/>
    </source>
</evidence>
<protein>
    <recommendedName>
        <fullName evidence="6">EF-hand domain-containing protein</fullName>
    </recommendedName>
</protein>
<dbReference type="PANTHER" id="PTHR46819:SF1">
    <property type="entry name" value="EF-HAND CALCIUM-BINDING DOMAIN-CONTAINING PROTEIN 7"/>
    <property type="match status" value="1"/>
</dbReference>
<dbReference type="AlphaFoldDB" id="V4ABD4"/>
<dbReference type="OMA" id="AVHMEGC"/>
<evidence type="ECO:0000256" key="5">
    <source>
        <dbReference type="ARBA" id="ARBA00023136"/>
    </source>
</evidence>
<dbReference type="GeneID" id="20246664"/>
<dbReference type="InterPro" id="IPR011992">
    <property type="entry name" value="EF-hand-dom_pair"/>
</dbReference>
<reference evidence="7 8" key="1">
    <citation type="journal article" date="2013" name="Nature">
        <title>Insights into bilaterian evolution from three spiralian genomes.</title>
        <authorList>
            <person name="Simakov O."/>
            <person name="Marletaz F."/>
            <person name="Cho S.J."/>
            <person name="Edsinger-Gonzales E."/>
            <person name="Havlak P."/>
            <person name="Hellsten U."/>
            <person name="Kuo D.H."/>
            <person name="Larsson T."/>
            <person name="Lv J."/>
            <person name="Arendt D."/>
            <person name="Savage R."/>
            <person name="Osoegawa K."/>
            <person name="de Jong P."/>
            <person name="Grimwood J."/>
            <person name="Chapman J.A."/>
            <person name="Shapiro H."/>
            <person name="Aerts A."/>
            <person name="Otillar R.P."/>
            <person name="Terry A.Y."/>
            <person name="Boore J.L."/>
            <person name="Grigoriev I.V."/>
            <person name="Lindberg D.R."/>
            <person name="Seaver E.C."/>
            <person name="Weisblat D.A."/>
            <person name="Putnam N.H."/>
            <person name="Rokhsar D.S."/>
        </authorList>
    </citation>
    <scope>NUCLEOTIDE SEQUENCE [LARGE SCALE GENOMIC DNA]</scope>
</reference>
<keyword evidence="3" id="KW-0677">Repeat</keyword>
<dbReference type="RefSeq" id="XP_009056930.1">
    <property type="nucleotide sequence ID" value="XM_009058682.1"/>
</dbReference>
<evidence type="ECO:0000256" key="4">
    <source>
        <dbReference type="ARBA" id="ARBA00022837"/>
    </source>
</evidence>
<dbReference type="OrthoDB" id="26525at2759"/>
<keyword evidence="2" id="KW-0479">Metal-binding</keyword>